<keyword evidence="1" id="KW-0812">Transmembrane</keyword>
<keyword evidence="1" id="KW-0472">Membrane</keyword>
<feature type="transmembrane region" description="Helical" evidence="1">
    <location>
        <begin position="35"/>
        <end position="52"/>
    </location>
</feature>
<gene>
    <name evidence="2" type="ORF">NCTC10786_02958</name>
</gene>
<dbReference type="Proteomes" id="UP000251584">
    <property type="component" value="Unassembled WGS sequence"/>
</dbReference>
<keyword evidence="2" id="KW-0808">Transferase</keyword>
<evidence type="ECO:0000313" key="3">
    <source>
        <dbReference type="Proteomes" id="UP000251584"/>
    </source>
</evidence>
<evidence type="ECO:0000256" key="1">
    <source>
        <dbReference type="SAM" id="Phobius"/>
    </source>
</evidence>
<accession>A0A2X2VU76</accession>
<evidence type="ECO:0000313" key="2">
    <source>
        <dbReference type="EMBL" id="SQB29181.1"/>
    </source>
</evidence>
<sequence>MDTDNFLNKYNPLLCKVFLAASDFIFLTYHWPSLLVVYTGFLTIFIVLSPMLN</sequence>
<dbReference type="AlphaFoldDB" id="A0A2X2VU76"/>
<name>A0A2X2VU76_CITKO</name>
<dbReference type="GO" id="GO:0016740">
    <property type="term" value="F:transferase activity"/>
    <property type="evidence" value="ECO:0007669"/>
    <property type="project" value="UniProtKB-KW"/>
</dbReference>
<protein>
    <submittedName>
        <fullName evidence="2">Undecaprenyl-phosphate galactose phosphotransferase</fullName>
    </submittedName>
</protein>
<dbReference type="EMBL" id="UAVY01000004">
    <property type="protein sequence ID" value="SQB29181.1"/>
    <property type="molecule type" value="Genomic_DNA"/>
</dbReference>
<reference evidence="2 3" key="1">
    <citation type="submission" date="2018-06" db="EMBL/GenBank/DDBJ databases">
        <authorList>
            <consortium name="Pathogen Informatics"/>
            <person name="Doyle S."/>
        </authorList>
    </citation>
    <scope>NUCLEOTIDE SEQUENCE [LARGE SCALE GENOMIC DNA]</scope>
    <source>
        <strain evidence="2 3">NCTC10786</strain>
    </source>
</reference>
<keyword evidence="1" id="KW-1133">Transmembrane helix</keyword>
<proteinExistence type="predicted"/>
<organism evidence="2 3">
    <name type="scientific">Citrobacter koseri</name>
    <name type="common">Citrobacter diversus</name>
    <dbReference type="NCBI Taxonomy" id="545"/>
    <lineage>
        <taxon>Bacteria</taxon>
        <taxon>Pseudomonadati</taxon>
        <taxon>Pseudomonadota</taxon>
        <taxon>Gammaproteobacteria</taxon>
        <taxon>Enterobacterales</taxon>
        <taxon>Enterobacteriaceae</taxon>
        <taxon>Citrobacter</taxon>
    </lineage>
</organism>